<accession>A0A0W8FA50</accession>
<protein>
    <submittedName>
        <fullName evidence="1">Uncharacterized protein</fullName>
    </submittedName>
</protein>
<reference evidence="1" key="1">
    <citation type="journal article" date="2015" name="Proc. Natl. Acad. Sci. U.S.A.">
        <title>Networks of energetic and metabolic interactions define dynamics in microbial communities.</title>
        <authorList>
            <person name="Embree M."/>
            <person name="Liu J.K."/>
            <person name="Al-Bassam M.M."/>
            <person name="Zengler K."/>
        </authorList>
    </citation>
    <scope>NUCLEOTIDE SEQUENCE</scope>
</reference>
<organism evidence="1">
    <name type="scientific">hydrocarbon metagenome</name>
    <dbReference type="NCBI Taxonomy" id="938273"/>
    <lineage>
        <taxon>unclassified sequences</taxon>
        <taxon>metagenomes</taxon>
        <taxon>ecological metagenomes</taxon>
    </lineage>
</organism>
<proteinExistence type="predicted"/>
<name>A0A0W8FA50_9ZZZZ</name>
<sequence length="65" mass="7712">MADEDHAVLEHFIPFCPKCGNECEHKDLRRALDADEWKKIVIETIYYCKNCDNYWSDGLIEKGYK</sequence>
<gene>
    <name evidence="1" type="ORF">ASZ90_012582</name>
</gene>
<evidence type="ECO:0000313" key="1">
    <source>
        <dbReference type="EMBL" id="KUG17739.1"/>
    </source>
</evidence>
<dbReference type="AlphaFoldDB" id="A0A0W8FA50"/>
<comment type="caution">
    <text evidence="1">The sequence shown here is derived from an EMBL/GenBank/DDBJ whole genome shotgun (WGS) entry which is preliminary data.</text>
</comment>
<dbReference type="EMBL" id="LNQE01001424">
    <property type="protein sequence ID" value="KUG17739.1"/>
    <property type="molecule type" value="Genomic_DNA"/>
</dbReference>